<evidence type="ECO:0000313" key="5">
    <source>
        <dbReference type="EMBL" id="WYX99809.1"/>
    </source>
</evidence>
<sequence length="188" mass="22105">MVNRRRRDIDEYRDSWRDELDDFFDDFGFDFDRFNERMMRTWNRFLKDPDVSSYGPYVYGFTYKIGPDGRPVFEEFGNVPGVQNPLGSAKPIDKNVREPITDMNEDQKKVYITYELPGISKENIELNVSQKNVTISVKEDTRKYYKSIDLQYRIKPETAQAKFKNGILDLIIEKAADETTGGRKVQVE</sequence>
<protein>
    <submittedName>
        <fullName evidence="5">Hsp20/alpha crystallin family protein</fullName>
    </submittedName>
</protein>
<dbReference type="PROSITE" id="PS51203">
    <property type="entry name" value="CS"/>
    <property type="match status" value="1"/>
</dbReference>
<dbReference type="KEGG" id="omr:OXIME_000353"/>
<evidence type="ECO:0000259" key="4">
    <source>
        <dbReference type="PROSITE" id="PS51203"/>
    </source>
</evidence>
<dbReference type="NCBIfam" id="NF041800">
    <property type="entry name" value="Hsp20"/>
    <property type="match status" value="1"/>
</dbReference>
<evidence type="ECO:0000313" key="6">
    <source>
        <dbReference type="Proteomes" id="UP001451606"/>
    </source>
</evidence>
<dbReference type="InterPro" id="IPR008978">
    <property type="entry name" value="HSP20-like_chaperone"/>
</dbReference>
<gene>
    <name evidence="5" type="ORF">OXIME_000353</name>
</gene>
<accession>A0AAX4NF39</accession>
<feature type="domain" description="CS" evidence="4">
    <location>
        <begin position="96"/>
        <end position="188"/>
    </location>
</feature>
<dbReference type="InterPro" id="IPR007052">
    <property type="entry name" value="CS_dom"/>
</dbReference>
<dbReference type="GeneID" id="95967077"/>
<dbReference type="CDD" id="cd00298">
    <property type="entry name" value="ACD_sHsps_p23-like"/>
    <property type="match status" value="1"/>
</dbReference>
<evidence type="ECO:0000259" key="3">
    <source>
        <dbReference type="PROSITE" id="PS01031"/>
    </source>
</evidence>
<dbReference type="SUPFAM" id="SSF49764">
    <property type="entry name" value="HSP20-like chaperones"/>
    <property type="match status" value="1"/>
</dbReference>
<dbReference type="Proteomes" id="UP001451606">
    <property type="component" value="Chromosome"/>
</dbReference>
<proteinExistence type="inferred from homology"/>
<dbReference type="EMBL" id="CP133772">
    <property type="protein sequence ID" value="WYX99809.1"/>
    <property type="molecule type" value="Genomic_DNA"/>
</dbReference>
<dbReference type="AlphaFoldDB" id="A0AAX4NF39"/>
<evidence type="ECO:0000256" key="2">
    <source>
        <dbReference type="RuleBase" id="RU003616"/>
    </source>
</evidence>
<comment type="similarity">
    <text evidence="1 2">Belongs to the small heat shock protein (HSP20) family.</text>
</comment>
<dbReference type="PROSITE" id="PS01031">
    <property type="entry name" value="SHSP"/>
    <property type="match status" value="1"/>
</dbReference>
<dbReference type="Gene3D" id="2.60.40.790">
    <property type="match status" value="1"/>
</dbReference>
<evidence type="ECO:0000256" key="1">
    <source>
        <dbReference type="PROSITE-ProRule" id="PRU00285"/>
    </source>
</evidence>
<keyword evidence="6" id="KW-1185">Reference proteome</keyword>
<feature type="domain" description="SHSP" evidence="3">
    <location>
        <begin position="91"/>
        <end position="188"/>
    </location>
</feature>
<dbReference type="InterPro" id="IPR002068">
    <property type="entry name" value="A-crystallin/Hsp20_dom"/>
</dbReference>
<organism evidence="5 6">
    <name type="scientific">Oxyplasma meridianum</name>
    <dbReference type="NCBI Taxonomy" id="3073602"/>
    <lineage>
        <taxon>Archaea</taxon>
        <taxon>Methanobacteriati</taxon>
        <taxon>Thermoplasmatota</taxon>
        <taxon>Thermoplasmata</taxon>
        <taxon>Thermoplasmatales</taxon>
        <taxon>Thermoplasmataceae</taxon>
        <taxon>Oxyplasma</taxon>
    </lineage>
</organism>
<dbReference type="Pfam" id="PF00011">
    <property type="entry name" value="HSP20"/>
    <property type="match status" value="1"/>
</dbReference>
<name>A0AAX4NF39_9ARCH</name>
<reference evidence="5 6" key="1">
    <citation type="submission" date="2023-09" db="EMBL/GenBank/DDBJ databases">
        <authorList>
            <person name="Golyshina O.V."/>
            <person name="Lunev E.A."/>
            <person name="Bargiela R."/>
            <person name="Gaines M.C."/>
            <person name="Daum B."/>
            <person name="Bale N.J."/>
            <person name="Koenen M."/>
            <person name="Sinninghe Damst J.S."/>
            <person name="Yakimov M."/>
            <person name="Golyshin P.N."/>
        </authorList>
    </citation>
    <scope>NUCLEOTIDE SEQUENCE [LARGE SCALE GENOMIC DNA]</scope>
    <source>
        <strain evidence="5 6">M1</strain>
    </source>
</reference>
<dbReference type="RefSeq" id="WP_393971770.1">
    <property type="nucleotide sequence ID" value="NZ_CP133772.1"/>
</dbReference>